<proteinExistence type="predicted"/>
<protein>
    <submittedName>
        <fullName evidence="1">Uncharacterized protein</fullName>
    </submittedName>
</protein>
<evidence type="ECO:0000313" key="2">
    <source>
        <dbReference type="Proteomes" id="UP000615446"/>
    </source>
</evidence>
<accession>A0A8H3MGR8</accession>
<gene>
    <name evidence="1" type="ORF">RCL2_002995100</name>
</gene>
<sequence>MEKKQIDLTNNFYQFCRFSGQVRKLLTVHNWGPHVNGRSFYTPAYLIPVMDPTIFLVLSLVTDPSIDHHFFA</sequence>
<comment type="caution">
    <text evidence="1">The sequence shown here is derived from an EMBL/GenBank/DDBJ whole genome shotgun (WGS) entry which is preliminary data.</text>
</comment>
<organism evidence="1 2">
    <name type="scientific">Rhizophagus clarus</name>
    <dbReference type="NCBI Taxonomy" id="94130"/>
    <lineage>
        <taxon>Eukaryota</taxon>
        <taxon>Fungi</taxon>
        <taxon>Fungi incertae sedis</taxon>
        <taxon>Mucoromycota</taxon>
        <taxon>Glomeromycotina</taxon>
        <taxon>Glomeromycetes</taxon>
        <taxon>Glomerales</taxon>
        <taxon>Glomeraceae</taxon>
        <taxon>Rhizophagus</taxon>
    </lineage>
</organism>
<name>A0A8H3MGR8_9GLOM</name>
<evidence type="ECO:0000313" key="1">
    <source>
        <dbReference type="EMBL" id="GET03622.1"/>
    </source>
</evidence>
<dbReference type="Proteomes" id="UP000615446">
    <property type="component" value="Unassembled WGS sequence"/>
</dbReference>
<dbReference type="EMBL" id="BLAL01000324">
    <property type="protein sequence ID" value="GET03622.1"/>
    <property type="molecule type" value="Genomic_DNA"/>
</dbReference>
<dbReference type="AlphaFoldDB" id="A0A8H3MGR8"/>
<reference evidence="1" key="1">
    <citation type="submission" date="2019-10" db="EMBL/GenBank/DDBJ databases">
        <title>Conservation and host-specific expression of non-tandemly repeated heterogenous ribosome RNA gene in arbuscular mycorrhizal fungi.</title>
        <authorList>
            <person name="Maeda T."/>
            <person name="Kobayashi Y."/>
            <person name="Nakagawa T."/>
            <person name="Ezawa T."/>
            <person name="Yamaguchi K."/>
            <person name="Bino T."/>
            <person name="Nishimoto Y."/>
            <person name="Shigenobu S."/>
            <person name="Kawaguchi M."/>
        </authorList>
    </citation>
    <scope>NUCLEOTIDE SEQUENCE</scope>
    <source>
        <strain evidence="1">HR1</strain>
    </source>
</reference>